<proteinExistence type="predicted"/>
<dbReference type="WBParaSite" id="nRc.2.0.1.t23438-RA">
    <property type="protein sequence ID" value="nRc.2.0.1.t23438-RA"/>
    <property type="gene ID" value="nRc.2.0.1.g23438"/>
</dbReference>
<organism evidence="2 3">
    <name type="scientific">Romanomermis culicivorax</name>
    <name type="common">Nematode worm</name>
    <dbReference type="NCBI Taxonomy" id="13658"/>
    <lineage>
        <taxon>Eukaryota</taxon>
        <taxon>Metazoa</taxon>
        <taxon>Ecdysozoa</taxon>
        <taxon>Nematoda</taxon>
        <taxon>Enoplea</taxon>
        <taxon>Dorylaimia</taxon>
        <taxon>Mermithida</taxon>
        <taxon>Mermithoidea</taxon>
        <taxon>Mermithidae</taxon>
        <taxon>Romanomermis</taxon>
    </lineage>
</organism>
<protein>
    <submittedName>
        <fullName evidence="3">Uncharacterized protein</fullName>
    </submittedName>
</protein>
<feature type="transmembrane region" description="Helical" evidence="1">
    <location>
        <begin position="54"/>
        <end position="77"/>
    </location>
</feature>
<evidence type="ECO:0000313" key="3">
    <source>
        <dbReference type="WBParaSite" id="nRc.2.0.1.t23438-RA"/>
    </source>
</evidence>
<evidence type="ECO:0000313" key="2">
    <source>
        <dbReference type="Proteomes" id="UP000887565"/>
    </source>
</evidence>
<keyword evidence="2" id="KW-1185">Reference proteome</keyword>
<name>A0A915JAC6_ROMCU</name>
<keyword evidence="1" id="KW-0812">Transmembrane</keyword>
<accession>A0A915JAC6</accession>
<keyword evidence="1" id="KW-1133">Transmembrane helix</keyword>
<sequence length="102" mass="11157">RADEDLHRSALQRRQPPAANHFGFSDYPPEDYYERAAHVSSFGLMAAFGCRSVVSWRIAAVTLVLSVSIVMVAMWIARVVVAIKTRITRAVVSTIIGVIAAA</sequence>
<evidence type="ECO:0000256" key="1">
    <source>
        <dbReference type="SAM" id="Phobius"/>
    </source>
</evidence>
<reference evidence="3" key="1">
    <citation type="submission" date="2022-11" db="UniProtKB">
        <authorList>
            <consortium name="WormBaseParasite"/>
        </authorList>
    </citation>
    <scope>IDENTIFICATION</scope>
</reference>
<keyword evidence="1" id="KW-0472">Membrane</keyword>
<dbReference type="AlphaFoldDB" id="A0A915JAC6"/>
<dbReference type="Proteomes" id="UP000887565">
    <property type="component" value="Unplaced"/>
</dbReference>